<keyword evidence="1" id="KW-1133">Transmembrane helix</keyword>
<evidence type="ECO:0000313" key="2">
    <source>
        <dbReference type="EMBL" id="KAL0107046.1"/>
    </source>
</evidence>
<dbReference type="EMBL" id="JADYXP020000017">
    <property type="protein sequence ID" value="KAL0107046.1"/>
    <property type="molecule type" value="Genomic_DNA"/>
</dbReference>
<evidence type="ECO:0000256" key="1">
    <source>
        <dbReference type="SAM" id="Phobius"/>
    </source>
</evidence>
<reference evidence="2 3" key="1">
    <citation type="submission" date="2023-03" db="EMBL/GenBank/DDBJ databases">
        <title>High recombination rates correlate with genetic variation in Cardiocondyla obscurior ants.</title>
        <authorList>
            <person name="Errbii M."/>
        </authorList>
    </citation>
    <scope>NUCLEOTIDE SEQUENCE [LARGE SCALE GENOMIC DNA]</scope>
    <source>
        <strain evidence="2">Alpha-2009</strain>
        <tissue evidence="2">Whole body</tissue>
    </source>
</reference>
<organism evidence="2 3">
    <name type="scientific">Cardiocondyla obscurior</name>
    <dbReference type="NCBI Taxonomy" id="286306"/>
    <lineage>
        <taxon>Eukaryota</taxon>
        <taxon>Metazoa</taxon>
        <taxon>Ecdysozoa</taxon>
        <taxon>Arthropoda</taxon>
        <taxon>Hexapoda</taxon>
        <taxon>Insecta</taxon>
        <taxon>Pterygota</taxon>
        <taxon>Neoptera</taxon>
        <taxon>Endopterygota</taxon>
        <taxon>Hymenoptera</taxon>
        <taxon>Apocrita</taxon>
        <taxon>Aculeata</taxon>
        <taxon>Formicoidea</taxon>
        <taxon>Formicidae</taxon>
        <taxon>Myrmicinae</taxon>
        <taxon>Cardiocondyla</taxon>
    </lineage>
</organism>
<sequence length="155" mass="17930">MYYRIDLIYISIHSAFIGGISNNAPNSSNVMLLYNLLADNKLCSITARSSILLTAFVFKQCSQHSTSLLSCKKNNVSNNLRNGICLKLTNCLPAEANTVQINAFLRAVMPHFIIYLQLFIFRFSLWNNKKRIRYQNIKKKTCKREKKTKKLYLQK</sequence>
<gene>
    <name evidence="2" type="ORF">PUN28_015538</name>
</gene>
<dbReference type="Proteomes" id="UP001430953">
    <property type="component" value="Unassembled WGS sequence"/>
</dbReference>
<accession>A0AAW2ETK5</accession>
<name>A0AAW2ETK5_9HYME</name>
<protein>
    <submittedName>
        <fullName evidence="2">Uncharacterized protein</fullName>
    </submittedName>
</protein>
<keyword evidence="1" id="KW-0472">Membrane</keyword>
<proteinExistence type="predicted"/>
<dbReference type="AlphaFoldDB" id="A0AAW2ETK5"/>
<comment type="caution">
    <text evidence="2">The sequence shown here is derived from an EMBL/GenBank/DDBJ whole genome shotgun (WGS) entry which is preliminary data.</text>
</comment>
<keyword evidence="3" id="KW-1185">Reference proteome</keyword>
<keyword evidence="1" id="KW-0812">Transmembrane</keyword>
<feature type="transmembrane region" description="Helical" evidence="1">
    <location>
        <begin position="103"/>
        <end position="125"/>
    </location>
</feature>
<evidence type="ECO:0000313" key="3">
    <source>
        <dbReference type="Proteomes" id="UP001430953"/>
    </source>
</evidence>